<gene>
    <name evidence="1" type="ORF">RUMOBE_00882</name>
</gene>
<accession>A5ZPG6</accession>
<dbReference type="HOGENOM" id="CLU_3372392_0_0_9"/>
<name>A5ZPG6_9FIRM</name>
<sequence length="34" mass="4044">MKIKMNNKVRQQAWSKNIFRRNTIFPNKKTPAPG</sequence>
<dbReference type="Proteomes" id="UP000006002">
    <property type="component" value="Unassembled WGS sequence"/>
</dbReference>
<dbReference type="AlphaFoldDB" id="A5ZPG6"/>
<reference evidence="1 2" key="1">
    <citation type="submission" date="2007-03" db="EMBL/GenBank/DDBJ databases">
        <authorList>
            <person name="Fulton L."/>
            <person name="Clifton S."/>
            <person name="Fulton B."/>
            <person name="Xu J."/>
            <person name="Minx P."/>
            <person name="Pepin K.H."/>
            <person name="Johnson M."/>
            <person name="Thiruvilangam P."/>
            <person name="Bhonagiri V."/>
            <person name="Nash W.E."/>
            <person name="Mardis E.R."/>
            <person name="Wilson R.K."/>
        </authorList>
    </citation>
    <scope>NUCLEOTIDE SEQUENCE [LARGE SCALE GENOMIC DNA]</scope>
    <source>
        <strain evidence="1 2">ATCC 29174</strain>
    </source>
</reference>
<dbReference type="EMBL" id="AAVO02000002">
    <property type="protein sequence ID" value="EDM88761.1"/>
    <property type="molecule type" value="Genomic_DNA"/>
</dbReference>
<comment type="caution">
    <text evidence="1">The sequence shown here is derived from an EMBL/GenBank/DDBJ whole genome shotgun (WGS) entry which is preliminary data.</text>
</comment>
<evidence type="ECO:0000313" key="2">
    <source>
        <dbReference type="Proteomes" id="UP000006002"/>
    </source>
</evidence>
<evidence type="ECO:0000313" key="1">
    <source>
        <dbReference type="EMBL" id="EDM88761.1"/>
    </source>
</evidence>
<proteinExistence type="predicted"/>
<reference evidence="1 2" key="2">
    <citation type="submission" date="2007-04" db="EMBL/GenBank/DDBJ databases">
        <title>Draft genome sequence of Ruminococcus obeum (ATCC 29174).</title>
        <authorList>
            <person name="Sudarsanam P."/>
            <person name="Ley R."/>
            <person name="Guruge J."/>
            <person name="Turnbaugh P.J."/>
            <person name="Mahowald M."/>
            <person name="Liep D."/>
            <person name="Gordon J."/>
        </authorList>
    </citation>
    <scope>NUCLEOTIDE SEQUENCE [LARGE SCALE GENOMIC DNA]</scope>
    <source>
        <strain evidence="1 2">ATCC 29174</strain>
    </source>
</reference>
<organism evidence="1 2">
    <name type="scientific">Blautia obeum ATCC 29174</name>
    <dbReference type="NCBI Taxonomy" id="411459"/>
    <lineage>
        <taxon>Bacteria</taxon>
        <taxon>Bacillati</taxon>
        <taxon>Bacillota</taxon>
        <taxon>Clostridia</taxon>
        <taxon>Lachnospirales</taxon>
        <taxon>Lachnospiraceae</taxon>
        <taxon>Blautia</taxon>
    </lineage>
</organism>
<protein>
    <submittedName>
        <fullName evidence="1">Uncharacterized protein</fullName>
    </submittedName>
</protein>